<evidence type="ECO:0008006" key="3">
    <source>
        <dbReference type="Google" id="ProtNLM"/>
    </source>
</evidence>
<protein>
    <recommendedName>
        <fullName evidence="3">Glycerophosphodiester phosphodiesterase</fullName>
    </recommendedName>
</protein>
<dbReference type="CDD" id="cd08556">
    <property type="entry name" value="GDPD"/>
    <property type="match status" value="1"/>
</dbReference>
<reference evidence="2" key="1">
    <citation type="journal article" date="2019" name="Int. J. Syst. Evol. Microbiol.">
        <title>The Global Catalogue of Microorganisms (GCM) 10K type strain sequencing project: providing services to taxonomists for standard genome sequencing and annotation.</title>
        <authorList>
            <consortium name="The Broad Institute Genomics Platform"/>
            <consortium name="The Broad Institute Genome Sequencing Center for Infectious Disease"/>
            <person name="Wu L."/>
            <person name="Ma J."/>
        </authorList>
    </citation>
    <scope>NUCLEOTIDE SEQUENCE [LARGE SCALE GENOMIC DNA]</scope>
    <source>
        <strain evidence="2">JCM 16021</strain>
    </source>
</reference>
<proteinExistence type="predicted"/>
<evidence type="ECO:0000313" key="2">
    <source>
        <dbReference type="Proteomes" id="UP001500575"/>
    </source>
</evidence>
<dbReference type="Gene3D" id="3.20.20.190">
    <property type="entry name" value="Phosphatidylinositol (PI) phosphodiesterase"/>
    <property type="match status" value="1"/>
</dbReference>
<gene>
    <name evidence="1" type="ORF">GCM10009843_15730</name>
</gene>
<dbReference type="PANTHER" id="PTHR46211">
    <property type="entry name" value="GLYCEROPHOSPHORYL DIESTER PHOSPHODIESTERASE"/>
    <property type="match status" value="1"/>
</dbReference>
<dbReference type="EMBL" id="BAAAQQ010000007">
    <property type="protein sequence ID" value="GAA2121473.1"/>
    <property type="molecule type" value="Genomic_DNA"/>
</dbReference>
<comment type="caution">
    <text evidence="1">The sequence shown here is derived from an EMBL/GenBank/DDBJ whole genome shotgun (WGS) entry which is preliminary data.</text>
</comment>
<dbReference type="Proteomes" id="UP001500575">
    <property type="component" value="Unassembled WGS sequence"/>
</dbReference>
<dbReference type="InterPro" id="IPR017946">
    <property type="entry name" value="PLC-like_Pdiesterase_TIM-brl"/>
</dbReference>
<dbReference type="SUPFAM" id="SSF51695">
    <property type="entry name" value="PLC-like phosphodiesterases"/>
    <property type="match status" value="1"/>
</dbReference>
<name>A0ABP5JWU7_9ACTN</name>
<dbReference type="PANTHER" id="PTHR46211:SF14">
    <property type="entry name" value="GLYCEROPHOSPHODIESTER PHOSPHODIESTERASE"/>
    <property type="match status" value="1"/>
</dbReference>
<keyword evidence="2" id="KW-1185">Reference proteome</keyword>
<organism evidence="1 2">
    <name type="scientific">Nocardioides bigeumensis</name>
    <dbReference type="NCBI Taxonomy" id="433657"/>
    <lineage>
        <taxon>Bacteria</taxon>
        <taxon>Bacillati</taxon>
        <taxon>Actinomycetota</taxon>
        <taxon>Actinomycetes</taxon>
        <taxon>Propionibacteriales</taxon>
        <taxon>Nocardioidaceae</taxon>
        <taxon>Nocardioides</taxon>
    </lineage>
</organism>
<dbReference type="RefSeq" id="WP_344303130.1">
    <property type="nucleotide sequence ID" value="NZ_BAAAQQ010000007.1"/>
</dbReference>
<evidence type="ECO:0000313" key="1">
    <source>
        <dbReference type="EMBL" id="GAA2121473.1"/>
    </source>
</evidence>
<sequence>MDVLVVAHRAGNSLSGLAAAPLLGADAVELDVHSYRGRLEVRHLKTAGPLPFLWDRWELRAASEPRLELGDVLGATPPGVTLMLDLKGPRTSIGTATSRLLREQGWDRPLLACGRRWSAVDALAAEQAHVRPVLSVRNRLELGLLLRRLDTAPAPYGVSMHGSLLSTPLIARLHRDVERVLTWPVNDLQALDRVLTHGVTGVISDEPATLREALAQL</sequence>
<accession>A0ABP5JWU7</accession>